<evidence type="ECO:0000313" key="2">
    <source>
        <dbReference type="Proteomes" id="UP000075809"/>
    </source>
</evidence>
<dbReference type="InterPro" id="IPR021109">
    <property type="entry name" value="Peptidase_aspartic_dom_sf"/>
</dbReference>
<protein>
    <submittedName>
        <fullName evidence="1">Uncharacterized protein</fullName>
    </submittedName>
</protein>
<sequence length="128" mass="14358">MGAELYVKMRAPKLIRRTIKFRSVGAAENVTLGLTHAKVCIDDEHFEVDFHVIPDVLLNDDLILGSDFLNEVDMRIRDGKIINITKIVEEINELTFVNKIDVISKLDEVDLSHISDSQGTASTYCIGL</sequence>
<evidence type="ECO:0000313" key="1">
    <source>
        <dbReference type="EMBL" id="KYQ57301.1"/>
    </source>
</evidence>
<name>A0A151XAA4_9HYME</name>
<dbReference type="AlphaFoldDB" id="A0A151XAA4"/>
<dbReference type="Gene3D" id="2.40.70.10">
    <property type="entry name" value="Acid Proteases"/>
    <property type="match status" value="1"/>
</dbReference>
<reference evidence="1 2" key="1">
    <citation type="submission" date="2015-09" db="EMBL/GenBank/DDBJ databases">
        <title>Trachymyrmex zeteki WGS genome.</title>
        <authorList>
            <person name="Nygaard S."/>
            <person name="Hu H."/>
            <person name="Boomsma J."/>
            <person name="Zhang G."/>
        </authorList>
    </citation>
    <scope>NUCLEOTIDE SEQUENCE [LARGE SCALE GENOMIC DNA]</scope>
    <source>
        <strain evidence="1">Tzet28-1</strain>
        <tissue evidence="1">Whole body</tissue>
    </source>
</reference>
<organism evidence="1 2">
    <name type="scientific">Mycetomoellerius zeteki</name>
    <dbReference type="NCBI Taxonomy" id="64791"/>
    <lineage>
        <taxon>Eukaryota</taxon>
        <taxon>Metazoa</taxon>
        <taxon>Ecdysozoa</taxon>
        <taxon>Arthropoda</taxon>
        <taxon>Hexapoda</taxon>
        <taxon>Insecta</taxon>
        <taxon>Pterygota</taxon>
        <taxon>Neoptera</taxon>
        <taxon>Endopterygota</taxon>
        <taxon>Hymenoptera</taxon>
        <taxon>Apocrita</taxon>
        <taxon>Aculeata</taxon>
        <taxon>Formicoidea</taxon>
        <taxon>Formicidae</taxon>
        <taxon>Myrmicinae</taxon>
        <taxon>Mycetomoellerius</taxon>
    </lineage>
</organism>
<keyword evidence="2" id="KW-1185">Reference proteome</keyword>
<dbReference type="EMBL" id="KQ982349">
    <property type="protein sequence ID" value="KYQ57301.1"/>
    <property type="molecule type" value="Genomic_DNA"/>
</dbReference>
<proteinExistence type="predicted"/>
<gene>
    <name evidence="1" type="ORF">ALC60_03738</name>
</gene>
<dbReference type="Proteomes" id="UP000075809">
    <property type="component" value="Unassembled WGS sequence"/>
</dbReference>
<accession>A0A151XAA4</accession>